<reference evidence="8 9" key="1">
    <citation type="submission" date="2021-03" db="EMBL/GenBank/DDBJ databases">
        <title>Genomic Encyclopedia of Type Strains, Phase IV (KMG-IV): sequencing the most valuable type-strain genomes for metagenomic binning, comparative biology and taxonomic classification.</title>
        <authorList>
            <person name="Goeker M."/>
        </authorList>
    </citation>
    <scope>NUCLEOTIDE SEQUENCE [LARGE SCALE GENOMIC DNA]</scope>
    <source>
        <strain evidence="8 9">DSM 27512</strain>
    </source>
</reference>
<dbReference type="PANTHER" id="PTHR10229">
    <property type="entry name" value="GTP-BINDING PROTEIN HFLX"/>
    <property type="match status" value="1"/>
</dbReference>
<evidence type="ECO:0000259" key="7">
    <source>
        <dbReference type="PROSITE" id="PS51705"/>
    </source>
</evidence>
<evidence type="ECO:0000256" key="6">
    <source>
        <dbReference type="SAM" id="Coils"/>
    </source>
</evidence>
<dbReference type="Proteomes" id="UP001314903">
    <property type="component" value="Unassembled WGS sequence"/>
</dbReference>
<accession>A0ABS4KIJ3</accession>
<evidence type="ECO:0000256" key="5">
    <source>
        <dbReference type="HAMAP-Rule" id="MF_00900"/>
    </source>
</evidence>
<dbReference type="Gene3D" id="3.40.50.300">
    <property type="entry name" value="P-loop containing nucleotide triphosphate hydrolases"/>
    <property type="match status" value="1"/>
</dbReference>
<dbReference type="Pfam" id="PF16360">
    <property type="entry name" value="GTP-bdg_M"/>
    <property type="match status" value="1"/>
</dbReference>
<dbReference type="Pfam" id="PF13167">
    <property type="entry name" value="GTP-bdg_N"/>
    <property type="match status" value="1"/>
</dbReference>
<gene>
    <name evidence="5" type="primary">hflX</name>
    <name evidence="8" type="ORF">J2Z35_001408</name>
</gene>
<evidence type="ECO:0000313" key="9">
    <source>
        <dbReference type="Proteomes" id="UP001314903"/>
    </source>
</evidence>
<keyword evidence="1" id="KW-0479">Metal-binding</keyword>
<comment type="subcellular location">
    <subcellularLocation>
        <location evidence="5">Cytoplasm</location>
    </subcellularLocation>
    <text evidence="5">May associate with membranes.</text>
</comment>
<evidence type="ECO:0000256" key="2">
    <source>
        <dbReference type="ARBA" id="ARBA00022741"/>
    </source>
</evidence>
<comment type="caution">
    <text evidence="8">The sequence shown here is derived from an EMBL/GenBank/DDBJ whole genome shotgun (WGS) entry which is preliminary data.</text>
</comment>
<dbReference type="InterPro" id="IPR042108">
    <property type="entry name" value="GTPase_HflX_N_sf"/>
</dbReference>
<organism evidence="8 9">
    <name type="scientific">Acetoanaerobium pronyense</name>
    <dbReference type="NCBI Taxonomy" id="1482736"/>
    <lineage>
        <taxon>Bacteria</taxon>
        <taxon>Bacillati</taxon>
        <taxon>Bacillota</taxon>
        <taxon>Clostridia</taxon>
        <taxon>Peptostreptococcales</taxon>
        <taxon>Filifactoraceae</taxon>
        <taxon>Acetoanaerobium</taxon>
    </lineage>
</organism>
<keyword evidence="4 5" id="KW-0342">GTP-binding</keyword>
<dbReference type="InterPro" id="IPR030394">
    <property type="entry name" value="G_HFLX_dom"/>
</dbReference>
<dbReference type="RefSeq" id="WP_209660673.1">
    <property type="nucleotide sequence ID" value="NZ_JAGGLI010000013.1"/>
</dbReference>
<keyword evidence="9" id="KW-1185">Reference proteome</keyword>
<keyword evidence="5" id="KW-0963">Cytoplasm</keyword>
<proteinExistence type="inferred from homology"/>
<sequence length="430" mass="49053">MENKLDINKPKMILMGLNVTTYSKRSNKFNLEESMEELEELAKAAGGDVVGVMIQNRETYDVAYYVGKGKAEEIRDYKDKLGADMIVFNEELSGAQIRNLEELISSKVIDRTTLILDIFAQRAISKEGRLQVELAQLKYRIPRLIGFGAEMSRTGAGIGTRGPGEKKLETDKRHIRRRIVEIKKELDEIKSNRAVQRSKRLKSSLPIVALVGYTNAGKSTILNELIKTHKEYEEDKKVFVKDMLFATLDTSLRKASLPSNKEYLVTDTVGFVSDLPHDLVDAFKSTLEEVVYADILLHVVDSSNEHFKLQIETTKQVLSEIGAENKKTIYVFNKADKVNFEIPFIPQGEEYIFISAKSGYNMDVLLEEIEKSLKSNLVKVELKIPFDKGDIVSSLHKKYKFTEEYDENGFIISLEIDEEDFGRYKEYLND</sequence>
<dbReference type="SUPFAM" id="SSF52540">
    <property type="entry name" value="P-loop containing nucleoside triphosphate hydrolases"/>
    <property type="match status" value="1"/>
</dbReference>
<evidence type="ECO:0000256" key="3">
    <source>
        <dbReference type="ARBA" id="ARBA00022842"/>
    </source>
</evidence>
<dbReference type="NCBIfam" id="TIGR03156">
    <property type="entry name" value="GTP_HflX"/>
    <property type="match status" value="1"/>
</dbReference>
<dbReference type="EMBL" id="JAGGLI010000013">
    <property type="protein sequence ID" value="MBP2027611.1"/>
    <property type="molecule type" value="Genomic_DNA"/>
</dbReference>
<dbReference type="InterPro" id="IPR032305">
    <property type="entry name" value="GTP-bd_M"/>
</dbReference>
<dbReference type="InterPro" id="IPR016496">
    <property type="entry name" value="GTPase_HflX"/>
</dbReference>
<dbReference type="PANTHER" id="PTHR10229:SF0">
    <property type="entry name" value="GTP-BINDING PROTEIN 6-RELATED"/>
    <property type="match status" value="1"/>
</dbReference>
<keyword evidence="3" id="KW-0460">Magnesium</keyword>
<evidence type="ECO:0000256" key="1">
    <source>
        <dbReference type="ARBA" id="ARBA00022723"/>
    </source>
</evidence>
<name>A0ABS4KIJ3_9FIRM</name>
<dbReference type="PROSITE" id="PS51705">
    <property type="entry name" value="G_HFLX"/>
    <property type="match status" value="1"/>
</dbReference>
<protein>
    <recommendedName>
        <fullName evidence="5">GTPase HflX</fullName>
    </recommendedName>
    <alternativeName>
        <fullName evidence="5">GTP-binding protein HflX</fullName>
    </alternativeName>
</protein>
<dbReference type="PIRSF" id="PIRSF006809">
    <property type="entry name" value="GTP-binding_hflX_prd"/>
    <property type="match status" value="1"/>
</dbReference>
<dbReference type="Gene3D" id="6.10.250.2860">
    <property type="match status" value="1"/>
</dbReference>
<keyword evidence="6" id="KW-0175">Coiled coil</keyword>
<evidence type="ECO:0000256" key="4">
    <source>
        <dbReference type="ARBA" id="ARBA00023134"/>
    </source>
</evidence>
<keyword evidence="2 5" id="KW-0547">Nucleotide-binding</keyword>
<dbReference type="Gene3D" id="3.40.50.11060">
    <property type="entry name" value="GTPase HflX, N-terminal domain"/>
    <property type="match status" value="1"/>
</dbReference>
<feature type="coiled-coil region" evidence="6">
    <location>
        <begin position="165"/>
        <end position="199"/>
    </location>
</feature>
<feature type="domain" description="Hflx-type G" evidence="7">
    <location>
        <begin position="206"/>
        <end position="377"/>
    </location>
</feature>
<dbReference type="Pfam" id="PF01926">
    <property type="entry name" value="MMR_HSR1"/>
    <property type="match status" value="1"/>
</dbReference>
<dbReference type="InterPro" id="IPR025121">
    <property type="entry name" value="GTPase_HflX_N"/>
</dbReference>
<dbReference type="HAMAP" id="MF_00900">
    <property type="entry name" value="GTPase_HflX"/>
    <property type="match status" value="1"/>
</dbReference>
<comment type="similarity">
    <text evidence="5">Belongs to the TRAFAC class OBG-HflX-like GTPase superfamily. HflX GTPase family.</text>
</comment>
<comment type="function">
    <text evidence="5">GTPase that associates with the 50S ribosomal subunit and may have a role during protein synthesis or ribosome biogenesis.</text>
</comment>
<dbReference type="InterPro" id="IPR006073">
    <property type="entry name" value="GTP-bd"/>
</dbReference>
<dbReference type="CDD" id="cd01878">
    <property type="entry name" value="HflX"/>
    <property type="match status" value="1"/>
</dbReference>
<evidence type="ECO:0000313" key="8">
    <source>
        <dbReference type="EMBL" id="MBP2027611.1"/>
    </source>
</evidence>
<dbReference type="PRINTS" id="PR00326">
    <property type="entry name" value="GTP1OBG"/>
</dbReference>
<dbReference type="InterPro" id="IPR027417">
    <property type="entry name" value="P-loop_NTPase"/>
</dbReference>
<comment type="subunit">
    <text evidence="5">Monomer. Associates with the 50S ribosomal subunit.</text>
</comment>